<dbReference type="Pfam" id="PF04055">
    <property type="entry name" value="Radical_SAM"/>
    <property type="match status" value="1"/>
</dbReference>
<dbReference type="Gene3D" id="3.40.50.280">
    <property type="entry name" value="Cobalamin-binding domain"/>
    <property type="match status" value="1"/>
</dbReference>
<evidence type="ECO:0000256" key="3">
    <source>
        <dbReference type="ARBA" id="ARBA00022723"/>
    </source>
</evidence>
<dbReference type="EMBL" id="CP089984">
    <property type="protein sequence ID" value="WXB14608.1"/>
    <property type="molecule type" value="Genomic_DNA"/>
</dbReference>
<dbReference type="SFLD" id="SFLDG01082">
    <property type="entry name" value="B12-binding_domain_containing"/>
    <property type="match status" value="1"/>
</dbReference>
<evidence type="ECO:0000256" key="2">
    <source>
        <dbReference type="ARBA" id="ARBA00022691"/>
    </source>
</evidence>
<dbReference type="InterPro" id="IPR058240">
    <property type="entry name" value="rSAM_sf"/>
</dbReference>
<dbReference type="InterPro" id="IPR007197">
    <property type="entry name" value="rSAM"/>
</dbReference>
<dbReference type="RefSeq" id="WP_394824232.1">
    <property type="nucleotide sequence ID" value="NZ_CP089984.1"/>
</dbReference>
<dbReference type="PANTHER" id="PTHR43409:SF7">
    <property type="entry name" value="BLL1977 PROTEIN"/>
    <property type="match status" value="1"/>
</dbReference>
<dbReference type="PROSITE" id="PS51918">
    <property type="entry name" value="RADICAL_SAM"/>
    <property type="match status" value="1"/>
</dbReference>
<keyword evidence="3" id="KW-0479">Metal-binding</keyword>
<reference evidence="7 8" key="1">
    <citation type="submission" date="2021-12" db="EMBL/GenBank/DDBJ databases">
        <title>Discovery of the Pendulisporaceae a myxobacterial family with distinct sporulation behavior and unique specialized metabolism.</title>
        <authorList>
            <person name="Garcia R."/>
            <person name="Popoff A."/>
            <person name="Bader C.D."/>
            <person name="Loehr J."/>
            <person name="Walesch S."/>
            <person name="Walt C."/>
            <person name="Boldt J."/>
            <person name="Bunk B."/>
            <person name="Haeckl F.J.F.P.J."/>
            <person name="Gunesch A.P."/>
            <person name="Birkelbach J."/>
            <person name="Nuebel U."/>
            <person name="Pietschmann T."/>
            <person name="Bach T."/>
            <person name="Mueller R."/>
        </authorList>
    </citation>
    <scope>NUCLEOTIDE SEQUENCE [LARGE SCALE GENOMIC DNA]</scope>
    <source>
        <strain evidence="7 8">MSr11954</strain>
    </source>
</reference>
<name>A0ABZ2LXM9_9BACT</name>
<dbReference type="SUPFAM" id="SSF102114">
    <property type="entry name" value="Radical SAM enzymes"/>
    <property type="match status" value="1"/>
</dbReference>
<sequence>MKVALVNPRWAFDGSIYFGCRAPHLPLEFGYSKALLEQEGHSALLIDAQLHALELDDVRSALRDFEPDMIVLTTAPSYLFWRCAPPELRIPRRTADAIRDYAPYLVVVGPHASTTPRATLRKLGADVAVLGECEEILVQLASTPPERWRELSSIAYREDDGRAVISGKPHAADMTRSPVLVWPDATIASHLHHHHRFDQEPDGPGAEVETSRGCPYHCTFCAKDNFRDRFRKRPLHVVLEEVDRLVAQGVRYIYFIDEIFVPDRPLLEALIPRRIAFGVQMRIDNWSKEMLALLGAAGCVSIEAGVESISPQGRSLLAKRCKLSTPELTELLLLAKRHVAFVQANLLDGKFDDPQELARWRDDLSRGGVWSNDPVPLFAYPGSPEYTLRWGPPDDVAWERAHADYLERFRAFSDIQEQAPASLDELES</sequence>
<gene>
    <name evidence="7" type="ORF">LZC94_43140</name>
</gene>
<dbReference type="InterPro" id="IPR027559">
    <property type="entry name" value="B12_rSAM_oligo"/>
</dbReference>
<keyword evidence="8" id="KW-1185">Reference proteome</keyword>
<feature type="domain" description="Radical SAM core" evidence="6">
    <location>
        <begin position="200"/>
        <end position="424"/>
    </location>
</feature>
<evidence type="ECO:0000313" key="8">
    <source>
        <dbReference type="Proteomes" id="UP001370348"/>
    </source>
</evidence>
<keyword evidence="2" id="KW-0949">S-adenosyl-L-methionine</keyword>
<keyword evidence="5" id="KW-0411">Iron-sulfur</keyword>
<dbReference type="InterPro" id="IPR006638">
    <property type="entry name" value="Elp3/MiaA/NifB-like_rSAM"/>
</dbReference>
<dbReference type="SMART" id="SM00729">
    <property type="entry name" value="Elp3"/>
    <property type="match status" value="1"/>
</dbReference>
<evidence type="ECO:0000256" key="5">
    <source>
        <dbReference type="ARBA" id="ARBA00023014"/>
    </source>
</evidence>
<dbReference type="Gene3D" id="3.80.30.20">
    <property type="entry name" value="tm_1862 like domain"/>
    <property type="match status" value="1"/>
</dbReference>
<organism evidence="7 8">
    <name type="scientific">Pendulispora albinea</name>
    <dbReference type="NCBI Taxonomy" id="2741071"/>
    <lineage>
        <taxon>Bacteria</taxon>
        <taxon>Pseudomonadati</taxon>
        <taxon>Myxococcota</taxon>
        <taxon>Myxococcia</taxon>
        <taxon>Myxococcales</taxon>
        <taxon>Sorangiineae</taxon>
        <taxon>Pendulisporaceae</taxon>
        <taxon>Pendulispora</taxon>
    </lineage>
</organism>
<proteinExistence type="predicted"/>
<dbReference type="NCBIfam" id="TIGR04295">
    <property type="entry name" value="B12_rSAM_oligo"/>
    <property type="match status" value="1"/>
</dbReference>
<keyword evidence="4" id="KW-0408">Iron</keyword>
<dbReference type="InterPro" id="IPR006158">
    <property type="entry name" value="Cobalamin-bd"/>
</dbReference>
<evidence type="ECO:0000256" key="4">
    <source>
        <dbReference type="ARBA" id="ARBA00023004"/>
    </source>
</evidence>
<evidence type="ECO:0000313" key="7">
    <source>
        <dbReference type="EMBL" id="WXB14608.1"/>
    </source>
</evidence>
<evidence type="ECO:0000259" key="6">
    <source>
        <dbReference type="PROSITE" id="PS51918"/>
    </source>
</evidence>
<comment type="cofactor">
    <cofactor evidence="1">
        <name>[4Fe-4S] cluster</name>
        <dbReference type="ChEBI" id="CHEBI:49883"/>
    </cofactor>
</comment>
<dbReference type="Proteomes" id="UP001370348">
    <property type="component" value="Chromosome"/>
</dbReference>
<dbReference type="SFLD" id="SFLDS00029">
    <property type="entry name" value="Radical_SAM"/>
    <property type="match status" value="1"/>
</dbReference>
<dbReference type="PANTHER" id="PTHR43409">
    <property type="entry name" value="ANAEROBIC MAGNESIUM-PROTOPORPHYRIN IX MONOMETHYL ESTER CYCLASE-RELATED"/>
    <property type="match status" value="1"/>
</dbReference>
<protein>
    <submittedName>
        <fullName evidence="7">TIGR04295 family B12-binding domain-containing radical SAM protein</fullName>
    </submittedName>
</protein>
<evidence type="ECO:0000256" key="1">
    <source>
        <dbReference type="ARBA" id="ARBA00001966"/>
    </source>
</evidence>
<dbReference type="CDD" id="cd01335">
    <property type="entry name" value="Radical_SAM"/>
    <property type="match status" value="1"/>
</dbReference>
<dbReference type="Pfam" id="PF02310">
    <property type="entry name" value="B12-binding"/>
    <property type="match status" value="1"/>
</dbReference>
<dbReference type="InterPro" id="IPR023404">
    <property type="entry name" value="rSAM_horseshoe"/>
</dbReference>
<accession>A0ABZ2LXM9</accession>
<dbReference type="InterPro" id="IPR051198">
    <property type="entry name" value="BchE-like"/>
</dbReference>